<evidence type="ECO:0000256" key="3">
    <source>
        <dbReference type="ARBA" id="ARBA00022741"/>
    </source>
</evidence>
<sequence>MTAILEVERLTKTFDGLTAVDQISFEVGAGEICGFIGPNGAGKTTTMRICATLELPDEGDVRIGGHSVLEEPRYARHRTGFMPDHFGAYPSTTVEEYIDFFARAQGLRGAKRLSAVGDVTEFTGLSPLLGKAVSGLSKGMRQRLCLAKTLLHDPKLLILDEPASGLDPRARVELRELVVALAELGKAVLISSHILTELSEICTSVAVIELGRIKAHGNLKDIRARLSGAGRAFLRCMESPEQVERAMAELPGIQQLVREQGGVSFDYGGGDEILAGIVTRLVTGGLRPVEVRQESADLEDVFLELTEGQVQ</sequence>
<dbReference type="PANTHER" id="PTHR43335">
    <property type="entry name" value="ABC TRANSPORTER, ATP-BINDING PROTEIN"/>
    <property type="match status" value="1"/>
</dbReference>
<dbReference type="EC" id="3.6.3.-" evidence="6"/>
<dbReference type="Gene3D" id="3.40.50.300">
    <property type="entry name" value="P-loop containing nucleotide triphosphate hydrolases"/>
    <property type="match status" value="1"/>
</dbReference>
<dbReference type="EMBL" id="CP036287">
    <property type="protein sequence ID" value="QDU66801.1"/>
    <property type="molecule type" value="Genomic_DNA"/>
</dbReference>
<dbReference type="PANTHER" id="PTHR43335:SF3">
    <property type="entry name" value="ABC TRANSPORTER"/>
    <property type="match status" value="1"/>
</dbReference>
<keyword evidence="7" id="KW-1185">Reference proteome</keyword>
<dbReference type="KEGG" id="pbap:Pla133_18770"/>
<dbReference type="PROSITE" id="PS50893">
    <property type="entry name" value="ABC_TRANSPORTER_2"/>
    <property type="match status" value="1"/>
</dbReference>
<organism evidence="6 7">
    <name type="scientific">Engelhardtia mirabilis</name>
    <dbReference type="NCBI Taxonomy" id="2528011"/>
    <lineage>
        <taxon>Bacteria</taxon>
        <taxon>Pseudomonadati</taxon>
        <taxon>Planctomycetota</taxon>
        <taxon>Planctomycetia</taxon>
        <taxon>Planctomycetia incertae sedis</taxon>
        <taxon>Engelhardtia</taxon>
    </lineage>
</organism>
<dbReference type="PROSITE" id="PS00211">
    <property type="entry name" value="ABC_TRANSPORTER_1"/>
    <property type="match status" value="1"/>
</dbReference>
<dbReference type="GO" id="GO:0005524">
    <property type="term" value="F:ATP binding"/>
    <property type="evidence" value="ECO:0007669"/>
    <property type="project" value="UniProtKB-KW"/>
</dbReference>
<evidence type="ECO:0000313" key="7">
    <source>
        <dbReference type="Proteomes" id="UP000316921"/>
    </source>
</evidence>
<name>A0A518BIK4_9BACT</name>
<keyword evidence="6" id="KW-0378">Hydrolase</keyword>
<dbReference type="GO" id="GO:0016887">
    <property type="term" value="F:ATP hydrolysis activity"/>
    <property type="evidence" value="ECO:0007669"/>
    <property type="project" value="InterPro"/>
</dbReference>
<protein>
    <submittedName>
        <fullName evidence="6">Putative ABC transporter ATP-binding protein YxlF</fullName>
        <ecNumber evidence="6">3.6.3.-</ecNumber>
    </submittedName>
</protein>
<dbReference type="SMART" id="SM00382">
    <property type="entry name" value="AAA"/>
    <property type="match status" value="1"/>
</dbReference>
<feature type="domain" description="ABC transporter" evidence="5">
    <location>
        <begin position="5"/>
        <end position="235"/>
    </location>
</feature>
<evidence type="ECO:0000313" key="6">
    <source>
        <dbReference type="EMBL" id="QDU66801.1"/>
    </source>
</evidence>
<dbReference type="SUPFAM" id="SSF52540">
    <property type="entry name" value="P-loop containing nucleoside triphosphate hydrolases"/>
    <property type="match status" value="1"/>
</dbReference>
<evidence type="ECO:0000256" key="1">
    <source>
        <dbReference type="ARBA" id="ARBA00005417"/>
    </source>
</evidence>
<dbReference type="AlphaFoldDB" id="A0A518BIK4"/>
<comment type="similarity">
    <text evidence="1">Belongs to the ABC transporter superfamily.</text>
</comment>
<dbReference type="InterPro" id="IPR003439">
    <property type="entry name" value="ABC_transporter-like_ATP-bd"/>
</dbReference>
<dbReference type="Proteomes" id="UP000316921">
    <property type="component" value="Chromosome"/>
</dbReference>
<dbReference type="RefSeq" id="WP_145064607.1">
    <property type="nucleotide sequence ID" value="NZ_CP036287.1"/>
</dbReference>
<evidence type="ECO:0000256" key="4">
    <source>
        <dbReference type="ARBA" id="ARBA00022840"/>
    </source>
</evidence>
<keyword evidence="2" id="KW-0813">Transport</keyword>
<dbReference type="CDD" id="cd03230">
    <property type="entry name" value="ABC_DR_subfamily_A"/>
    <property type="match status" value="1"/>
</dbReference>
<evidence type="ECO:0000256" key="2">
    <source>
        <dbReference type="ARBA" id="ARBA00022448"/>
    </source>
</evidence>
<keyword evidence="3" id="KW-0547">Nucleotide-binding</keyword>
<accession>A0A518BIK4</accession>
<reference evidence="6 7" key="1">
    <citation type="submission" date="2019-02" db="EMBL/GenBank/DDBJ databases">
        <title>Deep-cultivation of Planctomycetes and their phenomic and genomic characterization uncovers novel biology.</title>
        <authorList>
            <person name="Wiegand S."/>
            <person name="Jogler M."/>
            <person name="Boedeker C."/>
            <person name="Pinto D."/>
            <person name="Vollmers J."/>
            <person name="Rivas-Marin E."/>
            <person name="Kohn T."/>
            <person name="Peeters S.H."/>
            <person name="Heuer A."/>
            <person name="Rast P."/>
            <person name="Oberbeckmann S."/>
            <person name="Bunk B."/>
            <person name="Jeske O."/>
            <person name="Meyerdierks A."/>
            <person name="Storesund J.E."/>
            <person name="Kallscheuer N."/>
            <person name="Luecker S."/>
            <person name="Lage O.M."/>
            <person name="Pohl T."/>
            <person name="Merkel B.J."/>
            <person name="Hornburger P."/>
            <person name="Mueller R.-W."/>
            <person name="Bruemmer F."/>
            <person name="Labrenz M."/>
            <person name="Spormann A.M."/>
            <person name="Op den Camp H."/>
            <person name="Overmann J."/>
            <person name="Amann R."/>
            <person name="Jetten M.S.M."/>
            <person name="Mascher T."/>
            <person name="Medema M.H."/>
            <person name="Devos D.P."/>
            <person name="Kaster A.-K."/>
            <person name="Ovreas L."/>
            <person name="Rohde M."/>
            <person name="Galperin M.Y."/>
            <person name="Jogler C."/>
        </authorList>
    </citation>
    <scope>NUCLEOTIDE SEQUENCE [LARGE SCALE GENOMIC DNA]</scope>
    <source>
        <strain evidence="6 7">Pla133</strain>
    </source>
</reference>
<gene>
    <name evidence="6" type="primary">yxlF_1</name>
    <name evidence="6" type="ORF">Pla133_18770</name>
</gene>
<keyword evidence="4 6" id="KW-0067">ATP-binding</keyword>
<dbReference type="InterPro" id="IPR017871">
    <property type="entry name" value="ABC_transporter-like_CS"/>
</dbReference>
<dbReference type="Pfam" id="PF00005">
    <property type="entry name" value="ABC_tran"/>
    <property type="match status" value="1"/>
</dbReference>
<dbReference type="InterPro" id="IPR027417">
    <property type="entry name" value="P-loop_NTPase"/>
</dbReference>
<dbReference type="InterPro" id="IPR003593">
    <property type="entry name" value="AAA+_ATPase"/>
</dbReference>
<evidence type="ECO:0000259" key="5">
    <source>
        <dbReference type="PROSITE" id="PS50893"/>
    </source>
</evidence>
<proteinExistence type="inferred from homology"/>